<dbReference type="InterPro" id="IPR050666">
    <property type="entry name" value="ESRP"/>
</dbReference>
<evidence type="ECO:0000256" key="2">
    <source>
        <dbReference type="ARBA" id="ARBA00022884"/>
    </source>
</evidence>
<reference evidence="6" key="2">
    <citation type="submission" date="2025-08" db="UniProtKB">
        <authorList>
            <consortium name="Ensembl"/>
        </authorList>
    </citation>
    <scope>IDENTIFICATION</scope>
</reference>
<evidence type="ECO:0000256" key="3">
    <source>
        <dbReference type="PROSITE-ProRule" id="PRU00176"/>
    </source>
</evidence>
<dbReference type="Pfam" id="PF00076">
    <property type="entry name" value="RRM_1"/>
    <property type="match status" value="1"/>
</dbReference>
<proteinExistence type="predicted"/>
<dbReference type="GO" id="GO:0003723">
    <property type="term" value="F:RNA binding"/>
    <property type="evidence" value="ECO:0007669"/>
    <property type="project" value="UniProtKB-UniRule"/>
</dbReference>
<protein>
    <submittedName>
        <fullName evidence="6">Zgc:153215</fullName>
    </submittedName>
</protein>
<dbReference type="Proteomes" id="UP000472267">
    <property type="component" value="Chromosome 11"/>
</dbReference>
<dbReference type="SUPFAM" id="SSF54928">
    <property type="entry name" value="RNA-binding domain, RBD"/>
    <property type="match status" value="3"/>
</dbReference>
<feature type="domain" description="RRM" evidence="5">
    <location>
        <begin position="288"/>
        <end position="365"/>
    </location>
</feature>
<dbReference type="CDD" id="cd12254">
    <property type="entry name" value="RRM_hnRNPH_ESRPs_RBM12_like"/>
    <property type="match status" value="1"/>
</dbReference>
<evidence type="ECO:0000259" key="5">
    <source>
        <dbReference type="PROSITE" id="PS50102"/>
    </source>
</evidence>
<gene>
    <name evidence="6" type="primary">rbm12ba</name>
</gene>
<reference evidence="6" key="1">
    <citation type="submission" date="2019-06" db="EMBL/GenBank/DDBJ databases">
        <authorList>
            <consortium name="Wellcome Sanger Institute Data Sharing"/>
        </authorList>
    </citation>
    <scope>NUCLEOTIDE SEQUENCE [LARGE SCALE GENOMIC DNA]</scope>
</reference>
<reference evidence="6" key="3">
    <citation type="submission" date="2025-09" db="UniProtKB">
        <authorList>
            <consortium name="Ensembl"/>
        </authorList>
    </citation>
    <scope>IDENTIFICATION</scope>
</reference>
<accession>A0A672G454</accession>
<dbReference type="SMART" id="SM00360">
    <property type="entry name" value="RRM"/>
    <property type="match status" value="3"/>
</dbReference>
<dbReference type="Ensembl" id="ENSSFAT00005014306.1">
    <property type="protein sequence ID" value="ENSSFAP00005013728.1"/>
    <property type="gene ID" value="ENSSFAG00005007460.1"/>
</dbReference>
<evidence type="ECO:0000313" key="6">
    <source>
        <dbReference type="Ensembl" id="ENSSFAP00005013728.1"/>
    </source>
</evidence>
<dbReference type="InterPro" id="IPR012677">
    <property type="entry name" value="Nucleotide-bd_a/b_plait_sf"/>
</dbReference>
<dbReference type="OMA" id="ICTFFKG"/>
<feature type="region of interest" description="Disordered" evidence="4">
    <location>
        <begin position="259"/>
        <end position="280"/>
    </location>
</feature>
<evidence type="ECO:0000256" key="1">
    <source>
        <dbReference type="ARBA" id="ARBA00022737"/>
    </source>
</evidence>
<organism evidence="6 7">
    <name type="scientific">Salarias fasciatus</name>
    <name type="common">Jewelled blenny</name>
    <name type="synonym">Blennius fasciatus</name>
    <dbReference type="NCBI Taxonomy" id="181472"/>
    <lineage>
        <taxon>Eukaryota</taxon>
        <taxon>Metazoa</taxon>
        <taxon>Chordata</taxon>
        <taxon>Craniata</taxon>
        <taxon>Vertebrata</taxon>
        <taxon>Euteleostomi</taxon>
        <taxon>Actinopterygii</taxon>
        <taxon>Neopterygii</taxon>
        <taxon>Teleostei</taxon>
        <taxon>Neoteleostei</taxon>
        <taxon>Acanthomorphata</taxon>
        <taxon>Ovalentaria</taxon>
        <taxon>Blenniimorphae</taxon>
        <taxon>Blenniiformes</taxon>
        <taxon>Blennioidei</taxon>
        <taxon>Blenniidae</taxon>
        <taxon>Salariinae</taxon>
        <taxon>Salarias</taxon>
    </lineage>
</organism>
<keyword evidence="7" id="KW-1185">Reference proteome</keyword>
<keyword evidence="1" id="KW-0677">Repeat</keyword>
<evidence type="ECO:0000313" key="7">
    <source>
        <dbReference type="Proteomes" id="UP000472267"/>
    </source>
</evidence>
<dbReference type="AlphaFoldDB" id="A0A672G454"/>
<dbReference type="PROSITE" id="PS50102">
    <property type="entry name" value="RRM"/>
    <property type="match status" value="1"/>
</dbReference>
<dbReference type="Gene3D" id="3.30.70.330">
    <property type="match status" value="3"/>
</dbReference>
<name>A0A672G454_SALFA</name>
<evidence type="ECO:0000256" key="4">
    <source>
        <dbReference type="SAM" id="MobiDB-lite"/>
    </source>
</evidence>
<keyword evidence="2 3" id="KW-0694">RNA-binding</keyword>
<dbReference type="InParanoid" id="A0A672G454"/>
<dbReference type="InterPro" id="IPR035979">
    <property type="entry name" value="RBD_domain_sf"/>
</dbReference>
<sequence length="465" mass="51838">MTIVLRLTGLDAKAGIEDVRTFFENLHIPDGGVYILGGSLQEAFIAFGSEKDAQLALRQTGGYLRGSAVSLYISSMQEVEHKLETFLRTKKKNSLSVKRPQPQPASSQQSEISNLLPKLNLQVSSPSIEPDMVKKPEQTMAAKPGYIRLFGLPPTTTKEDICTFFKGLTVQEAMVNVKLGLSHGCLVKFASTQDACEALHFNQRLLGTVCVEVRGATEKLWNSVLEECTNVGREIPQRNPCSGSINHKQKPTFAHQIKRKSASELPCKPPKTHKLDDSKSPFSPGVEQVVMVNNLPKTMTKTEIKELFECTDIPHKNVLHLLDKDSNRTDTAFLIFHRSEDYEYALNLSGCHVGAAAIKVSSITKIAMRQMIAKYRIRSQRHFSKMDRMIVENKTCLLMYRKTTSPFCVTLMGMGSAKLWFSFESACLTPLAQRVHGKGFLGFNLLLTLVTVNKMEESLESHKGN</sequence>
<dbReference type="PANTHER" id="PTHR13976">
    <property type="entry name" value="HETEROGENEOUS NUCLEAR RIBONUCLEOPROTEIN-RELATED"/>
    <property type="match status" value="1"/>
</dbReference>
<dbReference type="InterPro" id="IPR000504">
    <property type="entry name" value="RRM_dom"/>
</dbReference>